<keyword evidence="12" id="KW-1185">Reference proteome</keyword>
<feature type="region of interest" description="Disordered" evidence="10">
    <location>
        <begin position="1"/>
        <end position="82"/>
    </location>
</feature>
<evidence type="ECO:0000313" key="13">
    <source>
        <dbReference type="RefSeq" id="NP_001025535.3"/>
    </source>
</evidence>
<protein>
    <recommendedName>
        <fullName evidence="8">TSC22 domain family protein 1</fullName>
    </recommendedName>
</protein>
<evidence type="ECO:0000256" key="6">
    <source>
        <dbReference type="ARBA" id="ARBA00023163"/>
    </source>
</evidence>
<feature type="region of interest" description="Disordered" evidence="10">
    <location>
        <begin position="319"/>
        <end position="346"/>
    </location>
</feature>
<reference evidence="11" key="3">
    <citation type="submission" date="2020-05" db="UniProtKB">
        <authorList>
            <consortium name="Ensembl"/>
        </authorList>
    </citation>
    <scope>IDENTIFICATION</scope>
</reference>
<dbReference type="InterPro" id="IPR000580">
    <property type="entry name" value="TSC22/Bun"/>
</dbReference>
<feature type="compositionally biased region" description="Basic residues" evidence="10">
    <location>
        <begin position="206"/>
        <end position="216"/>
    </location>
</feature>
<accession>A0A6I8PWQ1</accession>
<dbReference type="SUPFAM" id="SSF58026">
    <property type="entry name" value="Delta-sleep-inducing peptide immunoreactive peptide"/>
    <property type="match status" value="1"/>
</dbReference>
<evidence type="ECO:0000256" key="7">
    <source>
        <dbReference type="ARBA" id="ARBA00023242"/>
    </source>
</evidence>
<proteinExistence type="inferred from homology"/>
<dbReference type="GeneTree" id="ENSGT00940000166021"/>
<evidence type="ECO:0000256" key="4">
    <source>
        <dbReference type="ARBA" id="ARBA00022490"/>
    </source>
</evidence>
<dbReference type="Gene3D" id="1.20.5.490">
    <property type="entry name" value="Single helix bin"/>
    <property type="match status" value="1"/>
</dbReference>
<keyword evidence="7" id="KW-0539">Nucleus</keyword>
<evidence type="ECO:0000256" key="9">
    <source>
        <dbReference type="SAM" id="Coils"/>
    </source>
</evidence>
<reference evidence="13" key="4">
    <citation type="submission" date="2025-04" db="UniProtKB">
        <authorList>
            <consortium name="RefSeq"/>
        </authorList>
    </citation>
    <scope>IDENTIFICATION</scope>
</reference>
<comment type="subcellular location">
    <subcellularLocation>
        <location evidence="2">Cytoplasm</location>
    </subcellularLocation>
    <subcellularLocation>
        <location evidence="1">Nucleus</location>
    </subcellularLocation>
</comment>
<dbReference type="RefSeq" id="NP_001025535.3">
    <property type="nucleotide sequence ID" value="NM_001030364.3"/>
</dbReference>
<keyword evidence="9" id="KW-0175">Coiled coil</keyword>
<dbReference type="PROSITE" id="PS01289">
    <property type="entry name" value="TSC22"/>
    <property type="match status" value="1"/>
</dbReference>
<dbReference type="GO" id="GO:0006357">
    <property type="term" value="P:regulation of transcription by RNA polymerase II"/>
    <property type="evidence" value="ECO:0007669"/>
    <property type="project" value="InterPro"/>
</dbReference>
<dbReference type="AGR" id="Xenbase:XB-GENE-973379"/>
<evidence type="ECO:0000256" key="10">
    <source>
        <dbReference type="SAM" id="MobiDB-lite"/>
    </source>
</evidence>
<evidence type="ECO:0000313" key="11">
    <source>
        <dbReference type="Ensembl" id="ENSXETP00000060152"/>
    </source>
</evidence>
<evidence type="ECO:0000256" key="2">
    <source>
        <dbReference type="ARBA" id="ARBA00004496"/>
    </source>
</evidence>
<feature type="region of interest" description="Disordered" evidence="10">
    <location>
        <begin position="111"/>
        <end position="188"/>
    </location>
</feature>
<dbReference type="PANTHER" id="PTHR46745">
    <property type="entry name" value="TSC22 DOMAIN FAMILY PROTEIN 1"/>
    <property type="match status" value="1"/>
</dbReference>
<dbReference type="OMA" id="EDSGHQQ"/>
<dbReference type="GO" id="GO:0005634">
    <property type="term" value="C:nucleus"/>
    <property type="evidence" value="ECO:0000318"/>
    <property type="project" value="GO_Central"/>
</dbReference>
<feature type="region of interest" description="Disordered" evidence="10">
    <location>
        <begin position="985"/>
        <end position="1022"/>
    </location>
</feature>
<feature type="compositionally biased region" description="Low complexity" evidence="10">
    <location>
        <begin position="179"/>
        <end position="188"/>
    </location>
</feature>
<feature type="coiled-coil region" evidence="9">
    <location>
        <begin position="941"/>
        <end position="975"/>
    </location>
</feature>
<evidence type="ECO:0000313" key="14">
    <source>
        <dbReference type="Xenbase" id="XB-GENE-973379"/>
    </source>
</evidence>
<dbReference type="AlphaFoldDB" id="A0A6I8PWQ1"/>
<dbReference type="Bgee" id="ENSXETG00000033932">
    <property type="expression patterns" value="Expressed in gastrula and 13 other cell types or tissues"/>
</dbReference>
<dbReference type="GO" id="GO:0005829">
    <property type="term" value="C:cytosol"/>
    <property type="evidence" value="ECO:0000318"/>
    <property type="project" value="GO_Central"/>
</dbReference>
<keyword evidence="5" id="KW-0805">Transcription regulation</keyword>
<name>A0A6I8PWQ1_XENTR</name>
<evidence type="ECO:0000256" key="5">
    <source>
        <dbReference type="ARBA" id="ARBA00023015"/>
    </source>
</evidence>
<dbReference type="Xenbase" id="XB-GENE-973379">
    <property type="gene designation" value="tsc22d1"/>
</dbReference>
<feature type="compositionally biased region" description="Polar residues" evidence="10">
    <location>
        <begin position="808"/>
        <end position="824"/>
    </location>
</feature>
<keyword evidence="4" id="KW-0963">Cytoplasm</keyword>
<dbReference type="Ensembl" id="ENSXETT00000063447">
    <property type="protein sequence ID" value="ENSXETP00000060152"/>
    <property type="gene ID" value="ENSXETG00000033932"/>
</dbReference>
<feature type="region of interest" description="Disordered" evidence="10">
    <location>
        <begin position="206"/>
        <end position="244"/>
    </location>
</feature>
<dbReference type="FunFam" id="1.20.5.490:FF:000002">
    <property type="entry name" value="TSC22 domain family, member 1"/>
    <property type="match status" value="1"/>
</dbReference>
<comment type="similarity">
    <text evidence="3">Belongs to the TSC-22/Dip/Bun family.</text>
</comment>
<dbReference type="PANTHER" id="PTHR46745:SF1">
    <property type="entry name" value="TSC22 DOMAIN FAMILY PROTEIN 1"/>
    <property type="match status" value="1"/>
</dbReference>
<reference evidence="13" key="1">
    <citation type="journal article" date="2002" name="Dev. Dyn.">
        <title>Genetic and genomic tools for Xenopus research: The NIH Xenopus initiative.</title>
        <authorList>
            <person name="Klein S.L."/>
            <person name="Strausberg R.L."/>
            <person name="Wagner L."/>
            <person name="Pontius J."/>
            <person name="Clifton S.W."/>
            <person name="Richardson P."/>
        </authorList>
    </citation>
    <scope>NUCLEOTIDE SEQUENCE</scope>
</reference>
<dbReference type="Proteomes" id="UP000008143">
    <property type="component" value="Chromosome 2"/>
</dbReference>
<dbReference type="GO" id="GO:0008284">
    <property type="term" value="P:positive regulation of cell population proliferation"/>
    <property type="evidence" value="ECO:0000318"/>
    <property type="project" value="GO_Central"/>
</dbReference>
<evidence type="ECO:0000313" key="12">
    <source>
        <dbReference type="Proteomes" id="UP000008143"/>
    </source>
</evidence>
<evidence type="ECO:0000256" key="1">
    <source>
        <dbReference type="ARBA" id="ARBA00004123"/>
    </source>
</evidence>
<feature type="compositionally biased region" description="Polar residues" evidence="10">
    <location>
        <begin position="276"/>
        <end position="296"/>
    </location>
</feature>
<feature type="compositionally biased region" description="Low complexity" evidence="10">
    <location>
        <begin position="111"/>
        <end position="120"/>
    </location>
</feature>
<dbReference type="InterPro" id="IPR047862">
    <property type="entry name" value="TSC22/BUN_CS"/>
</dbReference>
<evidence type="ECO:0000256" key="3">
    <source>
        <dbReference type="ARBA" id="ARBA00007908"/>
    </source>
</evidence>
<feature type="region of interest" description="Disordered" evidence="10">
    <location>
        <begin position="259"/>
        <end position="296"/>
    </location>
</feature>
<dbReference type="GeneID" id="594936"/>
<dbReference type="DNASU" id="594936"/>
<gene>
    <name evidence="11 13 14" type="primary">tsc22d1</name>
    <name evidence="13" type="synonym">tsc-22</name>
    <name evidence="13" type="synonym">tsc22</name>
</gene>
<feature type="compositionally biased region" description="Low complexity" evidence="10">
    <location>
        <begin position="439"/>
        <end position="452"/>
    </location>
</feature>
<dbReference type="CTD" id="8848"/>
<organism evidence="11">
    <name type="scientific">Xenopus tropicalis</name>
    <name type="common">Western clawed frog</name>
    <name type="synonym">Silurana tropicalis</name>
    <dbReference type="NCBI Taxonomy" id="8364"/>
    <lineage>
        <taxon>Eukaryota</taxon>
        <taxon>Metazoa</taxon>
        <taxon>Chordata</taxon>
        <taxon>Craniata</taxon>
        <taxon>Vertebrata</taxon>
        <taxon>Euteleostomi</taxon>
        <taxon>Amphibia</taxon>
        <taxon>Batrachia</taxon>
        <taxon>Anura</taxon>
        <taxon>Pipoidea</taxon>
        <taxon>Pipidae</taxon>
        <taxon>Xenopodinae</taxon>
        <taxon>Xenopus</taxon>
        <taxon>Silurana</taxon>
    </lineage>
</organism>
<feature type="compositionally biased region" description="Low complexity" evidence="10">
    <location>
        <begin position="985"/>
        <end position="1007"/>
    </location>
</feature>
<feature type="region of interest" description="Disordered" evidence="10">
    <location>
        <begin position="795"/>
        <end position="824"/>
    </location>
</feature>
<dbReference type="Pfam" id="PF01166">
    <property type="entry name" value="TSC22"/>
    <property type="match status" value="1"/>
</dbReference>
<feature type="compositionally biased region" description="Low complexity" evidence="10">
    <location>
        <begin position="335"/>
        <end position="346"/>
    </location>
</feature>
<dbReference type="KEGG" id="xtr:594936"/>
<feature type="region of interest" description="Disordered" evidence="10">
    <location>
        <begin position="431"/>
        <end position="477"/>
    </location>
</feature>
<evidence type="ECO:0000256" key="8">
    <source>
        <dbReference type="ARBA" id="ARBA00039911"/>
    </source>
</evidence>
<sequence>MHQPDPAADLAARKMAHPADLPRRGSGTGGSSAALHGAVGPGLAGHVLSSDDYPPLLVQPPPPAAASSPGPQQHPPQTLNLLPQPLVQSGAQIKKKSGFQITSVTSAQISASMSSNNSIAEDTESYDDLDESHTEDLSSSEILDVSLSRATDLGGPERSSSEETLNNFQEAETPGAVSPNQPHLPQHHLPQNVQQNIMINGSIHHHHLHHHGHSHPSQHGLPNAAIPGGLPPTPASVKLPAQGSSDSAVTAVPVAAPSVSHQPAGSIPPIAGKTSGPVSTGITPASGNTSAPTNANISSLSGVTGSLPSGVNINQSSVTSTSNVGTLPGSLNLQSQGTTGNGSSATSGIMNNVSGAAAASAIGQNAAQHQAVASGAATSRFRVVKLDSSSEPFKKGRWTCMEFYDKDNVAAATEGAAINKAVESIKQNPLEVMSERESTSGSSVSSNISTLSHYTESVGSGEMGTPSVQQPGFQGLGPPQMDLSNAIAQTIPAPSMPQSISQPQLAQLQMHSQDANFSPQKLAGQPAQAPLNASAGVQPASVNILGVPSSLGHQQPSVSTLIPQQLPYTQQTQPIQSLPAVPQQLQYTHQQTASAQMTSGHVPVNQSSVPGNLPEYIQHPQIIQTAIPPMQTSSTVVNTAAVPVAQTHAMQTQIQSSTAQAPAAVAQTQPVAHPPASIAATGQMLGVNPQGNLPATVHQAATPQVATSIIQQSVPAPSSQVLPPPQGIQVGPPGIPQQVIIAPQSTLLPAKPQSQLIDPPVQGMSNQQVPAVSPLLAAASVPTVQQLSTSIPSALPPTATTLGPPPTVSQASAAQNGNLGQSSNQAPVIANLPVAQSLPLQLTQSSGQFVAPSLIQSVASQIEDARRIMEHSVAGISTVGEGASSEGSGGLPVSGSLLPLKSLPLSTPLVDGEDESSSGASVVAIDNKIEQAMDLVKSHLMYAVREEVEVLKEQIKELIEKNSQLEQENNLLKTLASPEQLAQFQAQLQAGSPPSSSSTCSQPPGSTAAPAQPTPQSTGPSA</sequence>
<feature type="compositionally biased region" description="Acidic residues" evidence="10">
    <location>
        <begin position="121"/>
        <end position="130"/>
    </location>
</feature>
<dbReference type="OrthoDB" id="8961796at2759"/>
<feature type="compositionally biased region" description="Low complexity" evidence="10">
    <location>
        <begin position="65"/>
        <end position="82"/>
    </location>
</feature>
<dbReference type="GO" id="GO:0043066">
    <property type="term" value="P:negative regulation of apoptotic process"/>
    <property type="evidence" value="ECO:0000318"/>
    <property type="project" value="GO_Central"/>
</dbReference>
<reference evidence="11" key="2">
    <citation type="journal article" date="2010" name="Science">
        <title>The genome of the Western clawed frog Xenopus tropicalis.</title>
        <authorList>
            <person name="Hellsten U."/>
            <person name="Harland R.M."/>
            <person name="Gilchrist M.J."/>
            <person name="Hendrix D."/>
            <person name="Jurka J."/>
            <person name="Kapitonov V."/>
            <person name="Ovcharenko I."/>
            <person name="Putnam N.H."/>
            <person name="Shu S."/>
            <person name="Taher L."/>
            <person name="Blitz I.L."/>
            <person name="Blumberg B."/>
            <person name="Dichmann D.S."/>
            <person name="Dubchak I."/>
            <person name="Amaya E."/>
            <person name="Detter J.C."/>
            <person name="Fletcher R."/>
            <person name="Gerhard D.S."/>
            <person name="Goodstein D."/>
            <person name="Graves T."/>
            <person name="Grigoriev I.V."/>
            <person name="Grimwood J."/>
            <person name="Kawashima T."/>
            <person name="Lindquist E."/>
            <person name="Lucas S.M."/>
            <person name="Mead P.E."/>
            <person name="Mitros T."/>
            <person name="Ogino H."/>
            <person name="Ohta Y."/>
            <person name="Poliakov A.V."/>
            <person name="Pollet N."/>
            <person name="Robert J."/>
            <person name="Salamov A."/>
            <person name="Sater A.K."/>
            <person name="Schmutz J."/>
            <person name="Terry A."/>
            <person name="Vize P.D."/>
            <person name="Warren W.C."/>
            <person name="Wells D."/>
            <person name="Wills A."/>
            <person name="Wilson R.K."/>
            <person name="Zimmerman L.B."/>
            <person name="Zorn A.M."/>
            <person name="Grainger R."/>
            <person name="Grammer T."/>
            <person name="Khokha M.K."/>
            <person name="Richardson P.M."/>
            <person name="Rokhsar D.S."/>
        </authorList>
    </citation>
    <scope>NUCLEOTIDE SEQUENCE [LARGE SCALE GENOMIC DNA]</scope>
    <source>
        <strain evidence="11">Nigerian</strain>
    </source>
</reference>
<dbReference type="CDD" id="cd21936">
    <property type="entry name" value="ZIP_TSC22D"/>
    <property type="match status" value="1"/>
</dbReference>
<keyword evidence="6" id="KW-0804">Transcription</keyword>
<feature type="compositionally biased region" description="Polar residues" evidence="10">
    <location>
        <begin position="319"/>
        <end position="334"/>
    </location>
</feature>